<evidence type="ECO:0000256" key="1">
    <source>
        <dbReference type="SAM" id="MobiDB-lite"/>
    </source>
</evidence>
<dbReference type="AlphaFoldDB" id="A0AAV4QLT5"/>
<evidence type="ECO:0000313" key="3">
    <source>
        <dbReference type="Proteomes" id="UP001054837"/>
    </source>
</evidence>
<comment type="caution">
    <text evidence="2">The sequence shown here is derived from an EMBL/GenBank/DDBJ whole genome shotgun (WGS) entry which is preliminary data.</text>
</comment>
<gene>
    <name evidence="2" type="ORF">CDAR_395821</name>
</gene>
<dbReference type="Proteomes" id="UP001054837">
    <property type="component" value="Unassembled WGS sequence"/>
</dbReference>
<sequence length="90" mass="9931">MLPPDGGLVPPPSFGEWVGSRSPGEPGEVFREGASSHGPPPWRMIYRYMYYMKFGQENTKGKTHLLLDYKPVTPSIDNGASNLSLLAFGF</sequence>
<feature type="compositionally biased region" description="Pro residues" evidence="1">
    <location>
        <begin position="1"/>
        <end position="13"/>
    </location>
</feature>
<protein>
    <submittedName>
        <fullName evidence="2">Uncharacterized protein</fullName>
    </submittedName>
</protein>
<keyword evidence="3" id="KW-1185">Reference proteome</keyword>
<evidence type="ECO:0000313" key="2">
    <source>
        <dbReference type="EMBL" id="GIY10279.1"/>
    </source>
</evidence>
<organism evidence="2 3">
    <name type="scientific">Caerostris darwini</name>
    <dbReference type="NCBI Taxonomy" id="1538125"/>
    <lineage>
        <taxon>Eukaryota</taxon>
        <taxon>Metazoa</taxon>
        <taxon>Ecdysozoa</taxon>
        <taxon>Arthropoda</taxon>
        <taxon>Chelicerata</taxon>
        <taxon>Arachnida</taxon>
        <taxon>Araneae</taxon>
        <taxon>Araneomorphae</taxon>
        <taxon>Entelegynae</taxon>
        <taxon>Araneoidea</taxon>
        <taxon>Araneidae</taxon>
        <taxon>Caerostris</taxon>
    </lineage>
</organism>
<name>A0AAV4QLT5_9ARAC</name>
<proteinExistence type="predicted"/>
<accession>A0AAV4QLT5</accession>
<dbReference type="EMBL" id="BPLQ01004733">
    <property type="protein sequence ID" value="GIY10279.1"/>
    <property type="molecule type" value="Genomic_DNA"/>
</dbReference>
<feature type="region of interest" description="Disordered" evidence="1">
    <location>
        <begin position="1"/>
        <end position="41"/>
    </location>
</feature>
<reference evidence="2 3" key="1">
    <citation type="submission" date="2021-06" db="EMBL/GenBank/DDBJ databases">
        <title>Caerostris darwini draft genome.</title>
        <authorList>
            <person name="Kono N."/>
            <person name="Arakawa K."/>
        </authorList>
    </citation>
    <scope>NUCLEOTIDE SEQUENCE [LARGE SCALE GENOMIC DNA]</scope>
</reference>